<feature type="region of interest" description="Disordered" evidence="1">
    <location>
        <begin position="37"/>
        <end position="56"/>
    </location>
</feature>
<comment type="caution">
    <text evidence="2">The sequence shown here is derived from an EMBL/GenBank/DDBJ whole genome shotgun (WGS) entry which is preliminary data.</text>
</comment>
<dbReference type="EMBL" id="CALYLO010000004">
    <property type="protein sequence ID" value="CAH8245930.1"/>
    <property type="molecule type" value="Genomic_DNA"/>
</dbReference>
<gene>
    <name evidence="2" type="ORF">WJ0W_003165</name>
</gene>
<accession>A0ABM9G2U9</accession>
<organism evidence="2 3">
    <name type="scientific">Paenibacillus melissococcoides</name>
    <dbReference type="NCBI Taxonomy" id="2912268"/>
    <lineage>
        <taxon>Bacteria</taxon>
        <taxon>Bacillati</taxon>
        <taxon>Bacillota</taxon>
        <taxon>Bacilli</taxon>
        <taxon>Bacillales</taxon>
        <taxon>Paenibacillaceae</taxon>
        <taxon>Paenibacillus</taxon>
    </lineage>
</organism>
<proteinExistence type="predicted"/>
<reference evidence="2" key="1">
    <citation type="submission" date="2022-06" db="EMBL/GenBank/DDBJ databases">
        <authorList>
            <person name="Dietemann V."/>
            <person name="Ory F."/>
            <person name="Dainat B."/>
            <person name="Oberhansli S."/>
        </authorList>
    </citation>
    <scope>NUCLEOTIDE SEQUENCE</scope>
    <source>
        <strain evidence="2">Ena-SAMPLE-TAB-26-04-2022-14:26:32:270-5432</strain>
    </source>
</reference>
<evidence type="ECO:0000313" key="3">
    <source>
        <dbReference type="Proteomes" id="UP001154322"/>
    </source>
</evidence>
<protein>
    <submittedName>
        <fullName evidence="2">Uncharacterized protein</fullName>
    </submittedName>
</protein>
<evidence type="ECO:0000256" key="1">
    <source>
        <dbReference type="SAM" id="MobiDB-lite"/>
    </source>
</evidence>
<keyword evidence="3" id="KW-1185">Reference proteome</keyword>
<evidence type="ECO:0000313" key="2">
    <source>
        <dbReference type="EMBL" id="CAH8245930.1"/>
    </source>
</evidence>
<dbReference type="RefSeq" id="WP_213426746.1">
    <property type="nucleotide sequence ID" value="NZ_AP031286.1"/>
</dbReference>
<name>A0ABM9G2U9_9BACL</name>
<dbReference type="Proteomes" id="UP001154322">
    <property type="component" value="Unassembled WGS sequence"/>
</dbReference>
<sequence>MHVSKVRQVSYEFLLRGLNGCFWLDVRVSLPLEKRQAVEQPSQFPQGEMQRGAAAS</sequence>